<evidence type="ECO:0000256" key="11">
    <source>
        <dbReference type="ARBA" id="ARBA00023163"/>
    </source>
</evidence>
<dbReference type="OrthoDB" id="9803773at2"/>
<evidence type="ECO:0000256" key="9">
    <source>
        <dbReference type="ARBA" id="ARBA00022842"/>
    </source>
</evidence>
<accession>A0A448ZVW1</accession>
<name>A0A448ZVW1_METOS</name>
<keyword evidence="2 12" id="KW-0639">Primosome</keyword>
<dbReference type="Pfam" id="PF13155">
    <property type="entry name" value="Toprim_2"/>
    <property type="match status" value="1"/>
</dbReference>
<keyword evidence="3 12" id="KW-0808">Transferase</keyword>
<dbReference type="GO" id="GO:0003899">
    <property type="term" value="F:DNA-directed RNA polymerase activity"/>
    <property type="evidence" value="ECO:0007669"/>
    <property type="project" value="UniProtKB-UniRule"/>
</dbReference>
<dbReference type="AlphaFoldDB" id="A0A448ZVW1"/>
<comment type="function">
    <text evidence="12">RNA polymerase that catalyzes the synthesis of short RNA molecules used as primers for DNA polymerase during DNA replication.</text>
</comment>
<protein>
    <recommendedName>
        <fullName evidence="12">DNA primase</fullName>
        <ecNumber evidence="12">2.7.7.101</ecNumber>
    </recommendedName>
</protein>
<evidence type="ECO:0000256" key="7">
    <source>
        <dbReference type="ARBA" id="ARBA00022771"/>
    </source>
</evidence>
<evidence type="ECO:0000313" key="15">
    <source>
        <dbReference type="Proteomes" id="UP000290482"/>
    </source>
</evidence>
<dbReference type="Proteomes" id="UP000290482">
    <property type="component" value="Chromosome"/>
</dbReference>
<dbReference type="RefSeq" id="WP_022936166.1">
    <property type="nucleotide sequence ID" value="NZ_LR214940.1"/>
</dbReference>
<dbReference type="CDD" id="cd03364">
    <property type="entry name" value="TOPRIM_DnaG_primases"/>
    <property type="match status" value="1"/>
</dbReference>
<dbReference type="PANTHER" id="PTHR30313">
    <property type="entry name" value="DNA PRIMASE"/>
    <property type="match status" value="1"/>
</dbReference>
<comment type="subunit">
    <text evidence="12">Monomer. Interacts with DnaB.</text>
</comment>
<dbReference type="GO" id="GO:0005737">
    <property type="term" value="C:cytoplasm"/>
    <property type="evidence" value="ECO:0007669"/>
    <property type="project" value="TreeGrafter"/>
</dbReference>
<dbReference type="GO" id="GO:1990077">
    <property type="term" value="C:primosome complex"/>
    <property type="evidence" value="ECO:0007669"/>
    <property type="project" value="UniProtKB-KW"/>
</dbReference>
<dbReference type="EC" id="2.7.7.101" evidence="12"/>
<keyword evidence="9" id="KW-0460">Magnesium</keyword>
<dbReference type="HAMAP" id="MF_00974">
    <property type="entry name" value="DNA_primase_DnaG"/>
    <property type="match status" value="1"/>
</dbReference>
<sequence>MENNNWKLVLDKTDIVSLISEYVPLTKRGRNFMACCPFHSEKTPSFSVNAEKNIFTCFGCKKTGNAINFLMFYKNISALEALKILADKAKVDISEYLTRYEKSHQKTEQEMKILDVLQETNNFFQYHMILNKSENKVLSDFLEKRKLNKELIHYFEIGFAPEKENLYTYLINKNYSESAINNASVCVPSYNKNETKENNFFFNRITFPIKDENGYIVGFSARDITNKNNNKYLNSSETLVFKKNKVLFNYWNAKDKISNAKEVFLVEGQFDVVALYKAGFENSVALMGTNLSHYHLELLKNSTINLFFDSDKAGQESTEKNLKIILYYASKLNLQVNIVVNKLTKDPDELYNLDEGISLKETVKNKYDLSQYLINKYCSAEAFKEKNDIQKSSLLANMFEHAYYMQPQIYSLFKSKILESKILSDEVYSSFEKQYLKPNFSSDKNFLQHISKNEYEQYNQQSSNILHSSNKYNDYPNYNYEYRDYSEQNYNNLNFNNKPYWNIKNKELIGRSKDITLILKCILSQTSYLENLSEETFANINTEEENKIKKELICYIIDNKNKIKENNASEYIKNDSSLSNATKKDYLQALNDINLINEKDNISKNEFDKIVTNLNSTSEQETKPKLLIVESKKKE</sequence>
<keyword evidence="15" id="KW-1185">Reference proteome</keyword>
<dbReference type="InterPro" id="IPR036977">
    <property type="entry name" value="DNA_primase_Znf_CHC2"/>
</dbReference>
<dbReference type="PANTHER" id="PTHR30313:SF2">
    <property type="entry name" value="DNA PRIMASE"/>
    <property type="match status" value="1"/>
</dbReference>
<keyword evidence="11 12" id="KW-0804">Transcription</keyword>
<feature type="domain" description="Toprim" evidence="13">
    <location>
        <begin position="261"/>
        <end position="344"/>
    </location>
</feature>
<feature type="zinc finger region" description="CHC2-type" evidence="12">
    <location>
        <begin position="36"/>
        <end position="60"/>
    </location>
</feature>
<comment type="similarity">
    <text evidence="12">Belongs to the DnaG primase family.</text>
</comment>
<dbReference type="EMBL" id="LR214940">
    <property type="protein sequence ID" value="VEU55402.1"/>
    <property type="molecule type" value="Genomic_DNA"/>
</dbReference>
<evidence type="ECO:0000256" key="8">
    <source>
        <dbReference type="ARBA" id="ARBA00022833"/>
    </source>
</evidence>
<dbReference type="Gene3D" id="3.90.980.10">
    <property type="entry name" value="DNA primase, catalytic core, N-terminal domain"/>
    <property type="match status" value="1"/>
</dbReference>
<dbReference type="InterPro" id="IPR030846">
    <property type="entry name" value="DnaG_bac"/>
</dbReference>
<organism evidence="14 15">
    <name type="scientific">Metamycoplasma orale</name>
    <name type="common">Mycoplasma orale</name>
    <dbReference type="NCBI Taxonomy" id="2121"/>
    <lineage>
        <taxon>Bacteria</taxon>
        <taxon>Bacillati</taxon>
        <taxon>Mycoplasmatota</taxon>
        <taxon>Mycoplasmoidales</taxon>
        <taxon>Metamycoplasmataceae</taxon>
        <taxon>Metamycoplasma</taxon>
    </lineage>
</organism>
<dbReference type="GO" id="GO:0006269">
    <property type="term" value="P:DNA replication, synthesis of primer"/>
    <property type="evidence" value="ECO:0007669"/>
    <property type="project" value="UniProtKB-UniRule"/>
</dbReference>
<dbReference type="PROSITE" id="PS50880">
    <property type="entry name" value="TOPRIM"/>
    <property type="match status" value="1"/>
</dbReference>
<dbReference type="Gene3D" id="3.40.1360.10">
    <property type="match status" value="1"/>
</dbReference>
<keyword evidence="7 12" id="KW-0863">Zinc-finger</keyword>
<dbReference type="GO" id="GO:0003677">
    <property type="term" value="F:DNA binding"/>
    <property type="evidence" value="ECO:0007669"/>
    <property type="project" value="UniProtKB-KW"/>
</dbReference>
<keyword evidence="10 12" id="KW-0238">DNA-binding</keyword>
<evidence type="ECO:0000256" key="5">
    <source>
        <dbReference type="ARBA" id="ARBA00022705"/>
    </source>
</evidence>
<dbReference type="FunFam" id="3.90.580.10:FF:000001">
    <property type="entry name" value="DNA primase"/>
    <property type="match status" value="1"/>
</dbReference>
<evidence type="ECO:0000256" key="10">
    <source>
        <dbReference type="ARBA" id="ARBA00023125"/>
    </source>
</evidence>
<keyword evidence="1 12" id="KW-0240">DNA-directed RNA polymerase</keyword>
<evidence type="ECO:0000256" key="3">
    <source>
        <dbReference type="ARBA" id="ARBA00022679"/>
    </source>
</evidence>
<dbReference type="SUPFAM" id="SSF56731">
    <property type="entry name" value="DNA primase core"/>
    <property type="match status" value="1"/>
</dbReference>
<evidence type="ECO:0000256" key="4">
    <source>
        <dbReference type="ARBA" id="ARBA00022695"/>
    </source>
</evidence>
<evidence type="ECO:0000256" key="1">
    <source>
        <dbReference type="ARBA" id="ARBA00022478"/>
    </source>
</evidence>
<keyword evidence="8 12" id="KW-0862">Zinc</keyword>
<dbReference type="InterPro" id="IPR013264">
    <property type="entry name" value="DNAG_N"/>
</dbReference>
<evidence type="ECO:0000256" key="6">
    <source>
        <dbReference type="ARBA" id="ARBA00022723"/>
    </source>
</evidence>
<dbReference type="KEGG" id="mob:NCTC10112_00208"/>
<dbReference type="SUPFAM" id="SSF57783">
    <property type="entry name" value="Zinc beta-ribbon"/>
    <property type="match status" value="1"/>
</dbReference>
<dbReference type="GO" id="GO:0008270">
    <property type="term" value="F:zinc ion binding"/>
    <property type="evidence" value="ECO:0007669"/>
    <property type="project" value="UniProtKB-UniRule"/>
</dbReference>
<dbReference type="SMART" id="SM00493">
    <property type="entry name" value="TOPRIM"/>
    <property type="match status" value="1"/>
</dbReference>
<dbReference type="Pfam" id="PF01807">
    <property type="entry name" value="Zn_ribbon_DnaG"/>
    <property type="match status" value="1"/>
</dbReference>
<dbReference type="NCBIfam" id="TIGR01391">
    <property type="entry name" value="dnaG"/>
    <property type="match status" value="1"/>
</dbReference>
<gene>
    <name evidence="12 14" type="primary">dnaG</name>
    <name evidence="14" type="ORF">NCTC10112_00208</name>
</gene>
<comment type="catalytic activity">
    <reaction evidence="12">
        <text>ssDNA + n NTP = ssDNA/pppN(pN)n-1 hybrid + (n-1) diphosphate.</text>
        <dbReference type="EC" id="2.7.7.101"/>
    </reaction>
</comment>
<dbReference type="SMART" id="SM00400">
    <property type="entry name" value="ZnF_CHCC"/>
    <property type="match status" value="1"/>
</dbReference>
<reference evidence="14 15" key="1">
    <citation type="submission" date="2019-01" db="EMBL/GenBank/DDBJ databases">
        <authorList>
            <consortium name="Pathogen Informatics"/>
        </authorList>
    </citation>
    <scope>NUCLEOTIDE SEQUENCE [LARGE SCALE GENOMIC DNA]</scope>
    <source>
        <strain evidence="14 15">NCTC10112</strain>
    </source>
</reference>
<comment type="domain">
    <text evidence="12">Contains an N-terminal zinc-binding domain, a central core domain that contains the primase activity, and a C-terminal DnaB-binding domain.</text>
</comment>
<dbReference type="InterPro" id="IPR050219">
    <property type="entry name" value="DnaG_primase"/>
</dbReference>
<dbReference type="InterPro" id="IPR002694">
    <property type="entry name" value="Znf_CHC2"/>
</dbReference>
<evidence type="ECO:0000256" key="2">
    <source>
        <dbReference type="ARBA" id="ARBA00022515"/>
    </source>
</evidence>
<dbReference type="Gene3D" id="3.90.580.10">
    <property type="entry name" value="Zinc finger, CHC2-type domain"/>
    <property type="match status" value="1"/>
</dbReference>
<evidence type="ECO:0000313" key="14">
    <source>
        <dbReference type="EMBL" id="VEU55402.1"/>
    </source>
</evidence>
<keyword evidence="4 12" id="KW-0548">Nucleotidyltransferase</keyword>
<proteinExistence type="inferred from homology"/>
<dbReference type="InterPro" id="IPR034151">
    <property type="entry name" value="TOPRIM_DnaG_bac"/>
</dbReference>
<keyword evidence="5 12" id="KW-0235">DNA replication</keyword>
<dbReference type="InterPro" id="IPR037068">
    <property type="entry name" value="DNA_primase_core_N_sf"/>
</dbReference>
<comment type="cofactor">
    <cofactor evidence="12">
        <name>Zn(2+)</name>
        <dbReference type="ChEBI" id="CHEBI:29105"/>
    </cofactor>
    <text evidence="12">Binds 1 zinc ion per monomer.</text>
</comment>
<dbReference type="GO" id="GO:0000428">
    <property type="term" value="C:DNA-directed RNA polymerase complex"/>
    <property type="evidence" value="ECO:0007669"/>
    <property type="project" value="UniProtKB-KW"/>
</dbReference>
<evidence type="ECO:0000259" key="13">
    <source>
        <dbReference type="PROSITE" id="PS50880"/>
    </source>
</evidence>
<evidence type="ECO:0000256" key="12">
    <source>
        <dbReference type="HAMAP-Rule" id="MF_00974"/>
    </source>
</evidence>
<dbReference type="InterPro" id="IPR006171">
    <property type="entry name" value="TOPRIM_dom"/>
</dbReference>
<dbReference type="Pfam" id="PF08275">
    <property type="entry name" value="DNAG_N"/>
    <property type="match status" value="1"/>
</dbReference>
<dbReference type="InterPro" id="IPR006295">
    <property type="entry name" value="DNA_primase_DnaG"/>
</dbReference>
<keyword evidence="6 12" id="KW-0479">Metal-binding</keyword>